<gene>
    <name evidence="2" type="ORF">THAOC_07604</name>
</gene>
<feature type="region of interest" description="Disordered" evidence="1">
    <location>
        <begin position="19"/>
        <end position="40"/>
    </location>
</feature>
<dbReference type="eggNOG" id="ENOG502SCWM">
    <property type="taxonomic scope" value="Eukaryota"/>
</dbReference>
<reference evidence="2 3" key="1">
    <citation type="journal article" date="2012" name="Genome Biol.">
        <title>Genome and low-iron response of an oceanic diatom adapted to chronic iron limitation.</title>
        <authorList>
            <person name="Lommer M."/>
            <person name="Specht M."/>
            <person name="Roy A.S."/>
            <person name="Kraemer L."/>
            <person name="Andreson R."/>
            <person name="Gutowska M.A."/>
            <person name="Wolf J."/>
            <person name="Bergner S.V."/>
            <person name="Schilhabel M.B."/>
            <person name="Klostermeier U.C."/>
            <person name="Beiko R.G."/>
            <person name="Rosenstiel P."/>
            <person name="Hippler M."/>
            <person name="Laroche J."/>
        </authorList>
    </citation>
    <scope>NUCLEOTIDE SEQUENCE [LARGE SCALE GENOMIC DNA]</scope>
    <source>
        <strain evidence="2 3">CCMP1005</strain>
    </source>
</reference>
<keyword evidence="3" id="KW-1185">Reference proteome</keyword>
<dbReference type="Proteomes" id="UP000266841">
    <property type="component" value="Unassembled WGS sequence"/>
</dbReference>
<protein>
    <submittedName>
        <fullName evidence="2">Uncharacterized protein</fullName>
    </submittedName>
</protein>
<dbReference type="EMBL" id="AGNL01007778">
    <property type="protein sequence ID" value="EJK70994.1"/>
    <property type="molecule type" value="Genomic_DNA"/>
</dbReference>
<name>K0T1C2_THAOC</name>
<organism evidence="2 3">
    <name type="scientific">Thalassiosira oceanica</name>
    <name type="common">Marine diatom</name>
    <dbReference type="NCBI Taxonomy" id="159749"/>
    <lineage>
        <taxon>Eukaryota</taxon>
        <taxon>Sar</taxon>
        <taxon>Stramenopiles</taxon>
        <taxon>Ochrophyta</taxon>
        <taxon>Bacillariophyta</taxon>
        <taxon>Coscinodiscophyceae</taxon>
        <taxon>Thalassiosirophycidae</taxon>
        <taxon>Thalassiosirales</taxon>
        <taxon>Thalassiosiraceae</taxon>
        <taxon>Thalassiosira</taxon>
    </lineage>
</organism>
<comment type="caution">
    <text evidence="2">The sequence shown here is derived from an EMBL/GenBank/DDBJ whole genome shotgun (WGS) entry which is preliminary data.</text>
</comment>
<evidence type="ECO:0000256" key="1">
    <source>
        <dbReference type="SAM" id="MobiDB-lite"/>
    </source>
</evidence>
<evidence type="ECO:0000313" key="3">
    <source>
        <dbReference type="Proteomes" id="UP000266841"/>
    </source>
</evidence>
<feature type="compositionally biased region" description="Polar residues" evidence="1">
    <location>
        <begin position="23"/>
        <end position="37"/>
    </location>
</feature>
<dbReference type="AlphaFoldDB" id="K0T1C2"/>
<proteinExistence type="predicted"/>
<accession>K0T1C2</accession>
<feature type="non-terminal residue" evidence="2">
    <location>
        <position position="115"/>
    </location>
</feature>
<evidence type="ECO:0000313" key="2">
    <source>
        <dbReference type="EMBL" id="EJK70994.1"/>
    </source>
</evidence>
<sequence>MSPQRRMAFMAMMLAASFPDPESVTQRRPHGQSTEQSKGPVRILKSALTCAVAGSAAGEKALWRRSPLGPLGRVGRLLRGRHRIVHPLSQHSMSDEAAAQAAVESADLAAPTLQV</sequence>